<gene>
    <name evidence="1" type="ORF">UFOVP1085_17</name>
    <name evidence="2" type="ORF">UFOVP1439_37</name>
</gene>
<name>A0A6J5SER7_9CAUD</name>
<accession>A0A6J5SER7</accession>
<reference evidence="2" key="1">
    <citation type="submission" date="2020-05" db="EMBL/GenBank/DDBJ databases">
        <authorList>
            <person name="Chiriac C."/>
            <person name="Salcher M."/>
            <person name="Ghai R."/>
            <person name="Kavagutti S V."/>
        </authorList>
    </citation>
    <scope>NUCLEOTIDE SEQUENCE</scope>
</reference>
<evidence type="ECO:0000313" key="2">
    <source>
        <dbReference type="EMBL" id="CAB4212742.1"/>
    </source>
</evidence>
<dbReference type="EMBL" id="LR797026">
    <property type="protein sequence ID" value="CAB4182714.1"/>
    <property type="molecule type" value="Genomic_DNA"/>
</dbReference>
<evidence type="ECO:0000313" key="1">
    <source>
        <dbReference type="EMBL" id="CAB4182714.1"/>
    </source>
</evidence>
<organism evidence="2">
    <name type="scientific">uncultured Caudovirales phage</name>
    <dbReference type="NCBI Taxonomy" id="2100421"/>
    <lineage>
        <taxon>Viruses</taxon>
        <taxon>Duplodnaviria</taxon>
        <taxon>Heunggongvirae</taxon>
        <taxon>Uroviricota</taxon>
        <taxon>Caudoviricetes</taxon>
        <taxon>Peduoviridae</taxon>
        <taxon>Maltschvirus</taxon>
        <taxon>Maltschvirus maltsch</taxon>
    </lineage>
</organism>
<protein>
    <submittedName>
        <fullName evidence="2">Uncharacterized protein</fullName>
    </submittedName>
</protein>
<dbReference type="EMBL" id="LR797394">
    <property type="protein sequence ID" value="CAB4212742.1"/>
    <property type="molecule type" value="Genomic_DNA"/>
</dbReference>
<proteinExistence type="predicted"/>
<sequence>MGTPKLTAIWRIIKSKHVMLFTKGKEDGVTAMGFGKGGLKDIILLTIEVQRSYNTLIQLVRETAAEEGELHAITELKNAIEELEDGWK</sequence>